<name>K1L7W6_CECL9</name>
<organism evidence="1 2">
    <name type="scientific">Cecembia lonarensis (strain CCUG 58316 / KCTC 22772 / LW9)</name>
    <dbReference type="NCBI Taxonomy" id="1225176"/>
    <lineage>
        <taxon>Bacteria</taxon>
        <taxon>Pseudomonadati</taxon>
        <taxon>Bacteroidota</taxon>
        <taxon>Cytophagia</taxon>
        <taxon>Cytophagales</taxon>
        <taxon>Cyclobacteriaceae</taxon>
        <taxon>Cecembia</taxon>
    </lineage>
</organism>
<dbReference type="RefSeq" id="WP_009186219.1">
    <property type="nucleotide sequence ID" value="NZ_AMGM01000064.1"/>
</dbReference>
<protein>
    <submittedName>
        <fullName evidence="1">Uncharacterized protein</fullName>
    </submittedName>
</protein>
<comment type="caution">
    <text evidence="1">The sequence shown here is derived from an EMBL/GenBank/DDBJ whole genome shotgun (WGS) entry which is preliminary data.</text>
</comment>
<accession>K1L7W6</accession>
<reference evidence="1 2" key="1">
    <citation type="journal article" date="2012" name="J. Bacteriol.">
        <title>Draft Genome Sequence of Cecembia lonarensis Strain LW9T, Isolated from Lonar Lake, a Haloalkaline Lake in India.</title>
        <authorList>
            <person name="Shivaji S."/>
            <person name="Ara S."/>
            <person name="Singh A."/>
            <person name="Pinnaka A.K."/>
        </authorList>
    </citation>
    <scope>NUCLEOTIDE SEQUENCE [LARGE SCALE GENOMIC DNA]</scope>
    <source>
        <strain evidence="1 2">LW9</strain>
    </source>
</reference>
<gene>
    <name evidence="1" type="ORF">B879_03201</name>
</gene>
<sequence length="173" mass="20690">MTDRTFIEDQDLVEKMLKKLTPLNESSGWQCELFIDKTTNQKWEKYQFELLEADNDGIGLRRFPYPSTKEIIRIALTSKYFDEIDGASGLLLDMEFDKVEFREMLISEIEKNINNIDKDRFEIIYNRAELYETLNKREVLGKHYKQIEKDAEYFKELMAKAEGLRQRLKQIKK</sequence>
<evidence type="ECO:0000313" key="2">
    <source>
        <dbReference type="Proteomes" id="UP000004478"/>
    </source>
</evidence>
<evidence type="ECO:0000313" key="1">
    <source>
        <dbReference type="EMBL" id="EKB48202.1"/>
    </source>
</evidence>
<dbReference type="EMBL" id="AMGM01000064">
    <property type="protein sequence ID" value="EKB48202.1"/>
    <property type="molecule type" value="Genomic_DNA"/>
</dbReference>
<dbReference type="AlphaFoldDB" id="K1L7W6"/>
<proteinExistence type="predicted"/>
<dbReference type="OrthoDB" id="1438237at2"/>
<dbReference type="Proteomes" id="UP000004478">
    <property type="component" value="Unassembled WGS sequence"/>
</dbReference>
<keyword evidence="2" id="KW-1185">Reference proteome</keyword>